<name>A0A1H8PKW4_9RHOB</name>
<dbReference type="STRING" id="569882.SAMN04490248_10542"/>
<keyword evidence="3" id="KW-1185">Reference proteome</keyword>
<dbReference type="SUPFAM" id="SSF54637">
    <property type="entry name" value="Thioesterase/thiol ester dehydrase-isomerase"/>
    <property type="match status" value="1"/>
</dbReference>
<dbReference type="InterPro" id="IPR052342">
    <property type="entry name" value="MCH/BMMD"/>
</dbReference>
<dbReference type="EMBL" id="FODS01000005">
    <property type="protein sequence ID" value="SEO42426.1"/>
    <property type="molecule type" value="Genomic_DNA"/>
</dbReference>
<evidence type="ECO:0000313" key="2">
    <source>
        <dbReference type="EMBL" id="SEO42426.1"/>
    </source>
</evidence>
<reference evidence="2 3" key="1">
    <citation type="submission" date="2016-10" db="EMBL/GenBank/DDBJ databases">
        <authorList>
            <person name="de Groot N.N."/>
        </authorList>
    </citation>
    <scope>NUCLEOTIDE SEQUENCE [LARGE SCALE GENOMIC DNA]</scope>
    <source>
        <strain evidence="2 3">DSM 27842</strain>
    </source>
</reference>
<dbReference type="Gene3D" id="3.10.129.10">
    <property type="entry name" value="Hotdog Thioesterase"/>
    <property type="match status" value="1"/>
</dbReference>
<dbReference type="PANTHER" id="PTHR43664:SF1">
    <property type="entry name" value="BETA-METHYLMALYL-COA DEHYDRATASE"/>
    <property type="match status" value="1"/>
</dbReference>
<dbReference type="PANTHER" id="PTHR43664">
    <property type="entry name" value="MONOAMINE OXIDASE-RELATED"/>
    <property type="match status" value="1"/>
</dbReference>
<sequence>MTPLIVGQTTRSQGRTVGEGDVNLFAGLVGDFTPIHVDETFAATTPHGTRIAHGPLAMSMAIGMSTLSGLFGERVIGLVNLNWDFPGAVKLGDTIHAEVTVEEVRPSSKPGRAVATYVLKVINQNDTVVQTGRMVVVIRAE</sequence>
<dbReference type="Pfam" id="PF01575">
    <property type="entry name" value="MaoC_dehydratas"/>
    <property type="match status" value="1"/>
</dbReference>
<dbReference type="AlphaFoldDB" id="A0A1H8PKW4"/>
<dbReference type="Proteomes" id="UP000198893">
    <property type="component" value="Unassembled WGS sequence"/>
</dbReference>
<proteinExistence type="predicted"/>
<dbReference type="RefSeq" id="WP_093116479.1">
    <property type="nucleotide sequence ID" value="NZ_FODS01000005.1"/>
</dbReference>
<accession>A0A1H8PKW4</accession>
<evidence type="ECO:0000259" key="1">
    <source>
        <dbReference type="Pfam" id="PF01575"/>
    </source>
</evidence>
<protein>
    <submittedName>
        <fullName evidence="2">Acyl dehydratase</fullName>
    </submittedName>
</protein>
<gene>
    <name evidence="2" type="ORF">SAMN04490248_10542</name>
</gene>
<evidence type="ECO:0000313" key="3">
    <source>
        <dbReference type="Proteomes" id="UP000198893"/>
    </source>
</evidence>
<feature type="domain" description="MaoC-like" evidence="1">
    <location>
        <begin position="7"/>
        <end position="117"/>
    </location>
</feature>
<dbReference type="InterPro" id="IPR029069">
    <property type="entry name" value="HotDog_dom_sf"/>
</dbReference>
<dbReference type="InterPro" id="IPR002539">
    <property type="entry name" value="MaoC-like_dom"/>
</dbReference>
<dbReference type="OrthoDB" id="9796589at2"/>
<organism evidence="2 3">
    <name type="scientific">Salinihabitans flavidus</name>
    <dbReference type="NCBI Taxonomy" id="569882"/>
    <lineage>
        <taxon>Bacteria</taxon>
        <taxon>Pseudomonadati</taxon>
        <taxon>Pseudomonadota</taxon>
        <taxon>Alphaproteobacteria</taxon>
        <taxon>Rhodobacterales</taxon>
        <taxon>Roseobacteraceae</taxon>
        <taxon>Salinihabitans</taxon>
    </lineage>
</organism>